<dbReference type="Proteomes" id="UP000185280">
    <property type="component" value="Segment"/>
</dbReference>
<organism evidence="3 6">
    <name type="scientific">Synechococcus phage ACG-2014c</name>
    <dbReference type="NCBI Taxonomy" id="1079998"/>
    <lineage>
        <taxon>Viruses</taxon>
        <taxon>Duplodnaviria</taxon>
        <taxon>Heunggongvirae</taxon>
        <taxon>Uroviricota</taxon>
        <taxon>Caudoviricetes</taxon>
        <taxon>Pantevenvirales</taxon>
        <taxon>Kyanoviridae</taxon>
        <taxon>Namakavirus</taxon>
        <taxon>Namakavirus smbcm6</taxon>
    </lineage>
</organism>
<dbReference type="EMBL" id="KJ019128">
    <property type="protein sequence ID" value="AIX38016.1"/>
    <property type="molecule type" value="Genomic_DNA"/>
</dbReference>
<proteinExistence type="predicted"/>
<sequence length="72" mass="8680">MNQPLNITEKEFHDYMEFCIDMCERNRVVWRIEREDGRAVMCVPVVKEVAIEPEVQEQLLEFQKQFMEENAS</sequence>
<dbReference type="EMBL" id="KJ019027">
    <property type="protein sequence ID" value="AIX14410.1"/>
    <property type="molecule type" value="Genomic_DNA"/>
</dbReference>
<dbReference type="Proteomes" id="UP000185279">
    <property type="component" value="Segment"/>
</dbReference>
<reference evidence="4 5" key="1">
    <citation type="submission" date="2013-12" db="EMBL/GenBank/DDBJ databases">
        <title>Ecological redundancy of diverse viral populations within a natural community.</title>
        <authorList>
            <person name="Gregory A.C."/>
            <person name="LaButti K."/>
            <person name="Copeland A."/>
            <person name="Woyke T."/>
            <person name="Sullivan M.B."/>
        </authorList>
    </citation>
    <scope>NUCLEOTIDE SEQUENCE [LARGE SCALE GENOMIC DNA]</scope>
    <source>
        <strain evidence="1">Syn7803C43</strain>
        <strain evidence="2">Syn7803C98</strain>
        <strain evidence="3">Syn7803US88</strain>
    </source>
</reference>
<evidence type="ECO:0000313" key="5">
    <source>
        <dbReference type="Proteomes" id="UP000185279"/>
    </source>
</evidence>
<evidence type="ECO:0000313" key="4">
    <source>
        <dbReference type="Proteomes" id="UP000185278"/>
    </source>
</evidence>
<evidence type="ECO:0000313" key="6">
    <source>
        <dbReference type="Proteomes" id="UP000185280"/>
    </source>
</evidence>
<protein>
    <submittedName>
        <fullName evidence="3">Uncharacterized protein</fullName>
    </submittedName>
</protein>
<evidence type="ECO:0000313" key="1">
    <source>
        <dbReference type="EMBL" id="AIX14410.1"/>
    </source>
</evidence>
<name>A0A0E3HY27_9CAUD</name>
<evidence type="ECO:0000313" key="3">
    <source>
        <dbReference type="EMBL" id="AIX38016.1"/>
    </source>
</evidence>
<accession>A0A0E3HY27</accession>
<evidence type="ECO:0000313" key="2">
    <source>
        <dbReference type="EMBL" id="AIX22784.1"/>
    </source>
</evidence>
<dbReference type="RefSeq" id="YP_007001743.1">
    <property type="nucleotide sequence ID" value="NC_019444.1"/>
</dbReference>
<dbReference type="OrthoDB" id="23974at10239"/>
<dbReference type="Proteomes" id="UP000185278">
    <property type="component" value="Segment"/>
</dbReference>
<dbReference type="EMBL" id="KJ019064">
    <property type="protein sequence ID" value="AIX22784.1"/>
    <property type="molecule type" value="Genomic_DNA"/>
</dbReference>
<gene>
    <name evidence="1" type="ORF">Syn7803C43_15</name>
    <name evidence="2" type="ORF">Syn7803C98_16</name>
    <name evidence="3" type="ORF">Syn7803US88_15</name>
</gene>